<dbReference type="Pfam" id="PF01757">
    <property type="entry name" value="Acyl_transf_3"/>
    <property type="match status" value="1"/>
</dbReference>
<evidence type="ECO:0000259" key="2">
    <source>
        <dbReference type="Pfam" id="PF01757"/>
    </source>
</evidence>
<protein>
    <recommendedName>
        <fullName evidence="6">Acyltransferase</fullName>
    </recommendedName>
</protein>
<dbReference type="AlphaFoldDB" id="A0A177KBW2"/>
<evidence type="ECO:0000313" key="5">
    <source>
        <dbReference type="Proteomes" id="UP000076998"/>
    </source>
</evidence>
<gene>
    <name evidence="4" type="ORF">AYL44_00875</name>
</gene>
<dbReference type="PANTHER" id="PTHR23028:SF53">
    <property type="entry name" value="ACYL_TRANSF_3 DOMAIN-CONTAINING PROTEIN"/>
    <property type="match status" value="1"/>
</dbReference>
<accession>A0A177KBW2</accession>
<keyword evidence="1" id="KW-1133">Transmembrane helix</keyword>
<dbReference type="GO" id="GO:0009103">
    <property type="term" value="P:lipopolysaccharide biosynthetic process"/>
    <property type="evidence" value="ECO:0007669"/>
    <property type="project" value="TreeGrafter"/>
</dbReference>
<dbReference type="InterPro" id="IPR002656">
    <property type="entry name" value="Acyl_transf_3_dom"/>
</dbReference>
<feature type="transmembrane region" description="Helical" evidence="1">
    <location>
        <begin position="180"/>
        <end position="204"/>
    </location>
</feature>
<feature type="transmembrane region" description="Helical" evidence="1">
    <location>
        <begin position="216"/>
        <end position="233"/>
    </location>
</feature>
<proteinExistence type="predicted"/>
<evidence type="ECO:0000313" key="4">
    <source>
        <dbReference type="EMBL" id="OAH50873.1"/>
    </source>
</evidence>
<dbReference type="EMBL" id="LSTV01000001">
    <property type="protein sequence ID" value="OAH50873.1"/>
    <property type="molecule type" value="Genomic_DNA"/>
</dbReference>
<evidence type="ECO:0000259" key="3">
    <source>
        <dbReference type="Pfam" id="PF19040"/>
    </source>
</evidence>
<evidence type="ECO:0008006" key="6">
    <source>
        <dbReference type="Google" id="ProtNLM"/>
    </source>
</evidence>
<dbReference type="GO" id="GO:0016747">
    <property type="term" value="F:acyltransferase activity, transferring groups other than amino-acyl groups"/>
    <property type="evidence" value="ECO:0007669"/>
    <property type="project" value="InterPro"/>
</dbReference>
<feature type="domain" description="SGNH" evidence="3">
    <location>
        <begin position="433"/>
        <end position="657"/>
    </location>
</feature>
<keyword evidence="1" id="KW-0472">Membrane</keyword>
<reference evidence="4 5" key="1">
    <citation type="submission" date="2016-02" db="EMBL/GenBank/DDBJ databases">
        <authorList>
            <person name="Wen L."/>
            <person name="He K."/>
            <person name="Yang H."/>
        </authorList>
    </citation>
    <scope>NUCLEOTIDE SEQUENCE [LARGE SCALE GENOMIC DNA]</scope>
    <source>
        <strain evidence="4 5">CD11_3</strain>
    </source>
</reference>
<dbReference type="PANTHER" id="PTHR23028">
    <property type="entry name" value="ACETYLTRANSFERASE"/>
    <property type="match status" value="1"/>
</dbReference>
<feature type="transmembrane region" description="Helical" evidence="1">
    <location>
        <begin position="127"/>
        <end position="143"/>
    </location>
</feature>
<dbReference type="GO" id="GO:0016020">
    <property type="term" value="C:membrane"/>
    <property type="evidence" value="ECO:0007669"/>
    <property type="project" value="TreeGrafter"/>
</dbReference>
<feature type="transmembrane region" description="Helical" evidence="1">
    <location>
        <begin position="12"/>
        <end position="34"/>
    </location>
</feature>
<dbReference type="Proteomes" id="UP000076998">
    <property type="component" value="Unassembled WGS sequence"/>
</dbReference>
<feature type="transmembrane region" description="Helical" evidence="1">
    <location>
        <begin position="239"/>
        <end position="259"/>
    </location>
</feature>
<dbReference type="InterPro" id="IPR043968">
    <property type="entry name" value="SGNH"/>
</dbReference>
<comment type="caution">
    <text evidence="4">The sequence shown here is derived from an EMBL/GenBank/DDBJ whole genome shotgun (WGS) entry which is preliminary data.</text>
</comment>
<feature type="transmembrane region" description="Helical" evidence="1">
    <location>
        <begin position="155"/>
        <end position="174"/>
    </location>
</feature>
<dbReference type="InterPro" id="IPR050879">
    <property type="entry name" value="Acyltransferase_3"/>
</dbReference>
<feature type="transmembrane region" description="Helical" evidence="1">
    <location>
        <begin position="344"/>
        <end position="365"/>
    </location>
</feature>
<dbReference type="Pfam" id="PF19040">
    <property type="entry name" value="SGNH"/>
    <property type="match status" value="1"/>
</dbReference>
<evidence type="ECO:0000256" key="1">
    <source>
        <dbReference type="SAM" id="Phobius"/>
    </source>
</evidence>
<feature type="transmembrane region" description="Helical" evidence="1">
    <location>
        <begin position="55"/>
        <end position="74"/>
    </location>
</feature>
<organism evidence="4 5">
    <name type="scientific">Microbacterium oleivorans</name>
    <dbReference type="NCBI Taxonomy" id="273677"/>
    <lineage>
        <taxon>Bacteria</taxon>
        <taxon>Bacillati</taxon>
        <taxon>Actinomycetota</taxon>
        <taxon>Actinomycetes</taxon>
        <taxon>Micrococcales</taxon>
        <taxon>Microbacteriaceae</taxon>
        <taxon>Microbacterium</taxon>
    </lineage>
</organism>
<keyword evidence="1" id="KW-0812">Transmembrane</keyword>
<sequence>MVVYHFFPDLLPGGFVGVDVFFVISGFLITAHLIDRPPRSGRDLAAFWGRRIRRLLPASFLVLGTTFVLVLLLAPETVRTQTAEEIAASALYVQNWFLAGEAVDYLAADNAASPVQHFWSLSVEEQFYLFWPVLVMIVSLAVARRRLRSLRGGIGVAVVLVSVISFSASVVLTATDPGSAYFVTWTRIWELGVGALAACLFPALQHVLAGRRGLRTVLAYLGIAGIAGAAFIFSESLPFPGSVALLPVLSTALVLVAAVERDRLSPSVLMEWRPVQLVGDLSYSIYLWHWPALILLPVVLDREVRGWQKIVVLAGVVALSWATKRWVEDRFRGTRPLGRPLRRSFVFAGVGMLVFVLAAGATVHAQARAVADEQARIDALVDGSAPCFGARALIDTESCDPHGAELLTSPGFAAADRPDPYEDDCWTLADYSETRTCEYGSDAPDATRVALIGNSHAGHWLPALQEIAAERGWRITTYLISVCYTVDVKIDLGSEPASSNCLAWNRRSIADIANGGYDLVVISDRTYQPIEGYDRADNATVAQEAYGRVLDRWSDAGVPTLVLRDTPYATDLANVPQCVEEAGDDLAACDGTRRREVVDPLADAAALRSDDPNVRLLDLTDRICSADVCQSVVGGVIVYFDRGHLSATFSRTLAPDIWATAKELL</sequence>
<feature type="domain" description="Acyltransferase 3" evidence="2">
    <location>
        <begin position="12"/>
        <end position="323"/>
    </location>
</feature>
<name>A0A177KBW2_9MICO</name>